<gene>
    <name evidence="1" type="ORF">CLA01_43220</name>
</gene>
<accession>A0A511YGB6</accession>
<organism evidence="1 2">
    <name type="scientific">Chryseobacterium lathyri</name>
    <dbReference type="NCBI Taxonomy" id="395933"/>
    <lineage>
        <taxon>Bacteria</taxon>
        <taxon>Pseudomonadati</taxon>
        <taxon>Bacteroidota</taxon>
        <taxon>Flavobacteriia</taxon>
        <taxon>Flavobacteriales</taxon>
        <taxon>Weeksellaceae</taxon>
        <taxon>Chryseobacterium group</taxon>
        <taxon>Chryseobacterium</taxon>
    </lineage>
</organism>
<protein>
    <submittedName>
        <fullName evidence="1">Uncharacterized protein</fullName>
    </submittedName>
</protein>
<reference evidence="1 2" key="1">
    <citation type="submission" date="2019-07" db="EMBL/GenBank/DDBJ databases">
        <title>Whole genome shotgun sequence of Chryseobacterium lathyri NBRC 105250.</title>
        <authorList>
            <person name="Hosoyama A."/>
            <person name="Uohara A."/>
            <person name="Ohji S."/>
            <person name="Ichikawa N."/>
        </authorList>
    </citation>
    <scope>NUCLEOTIDE SEQUENCE [LARGE SCALE GENOMIC DNA]</scope>
    <source>
        <strain evidence="1 2">NBRC 105250</strain>
    </source>
</reference>
<dbReference type="RefSeq" id="WP_111960203.1">
    <property type="nucleotide sequence ID" value="NZ_BJYI01000038.1"/>
</dbReference>
<evidence type="ECO:0000313" key="1">
    <source>
        <dbReference type="EMBL" id="GEN74250.1"/>
    </source>
</evidence>
<comment type="caution">
    <text evidence="1">The sequence shown here is derived from an EMBL/GenBank/DDBJ whole genome shotgun (WGS) entry which is preliminary data.</text>
</comment>
<evidence type="ECO:0000313" key="2">
    <source>
        <dbReference type="Proteomes" id="UP000321150"/>
    </source>
</evidence>
<dbReference type="EMBL" id="BJYI01000038">
    <property type="protein sequence ID" value="GEN74250.1"/>
    <property type="molecule type" value="Genomic_DNA"/>
</dbReference>
<proteinExistence type="predicted"/>
<dbReference type="AlphaFoldDB" id="A0A511YGB6"/>
<sequence>MELKQLNKIGILLALVSSISIFSQMKMADIEDKDFSVNSKTEKRNLIKIFDDRNYSVYYILDRRDFDLKKGLGTNGIAKVIFFSKNYNKGILVNFKQMIYHAKTNIYDISLHTGSYDKYMFKPSMIVVDKDFNYEYLMMYHYMPPPPPENGAYKSWITIQDNKNRCNVKHIDLKGNAIYENIDDILNNISKIGKDKKAQDCEPVVYEMDLRDYFPKKIIK</sequence>
<name>A0A511YGB6_9FLAO</name>
<dbReference type="OrthoDB" id="1245777at2"/>
<dbReference type="Proteomes" id="UP000321150">
    <property type="component" value="Unassembled WGS sequence"/>
</dbReference>